<dbReference type="PATRIC" id="fig|1461584.3.peg.1899"/>
<dbReference type="EMBL" id="LN483071">
    <property type="protein sequence ID" value="CEA08569.1"/>
    <property type="molecule type" value="Genomic_DNA"/>
</dbReference>
<evidence type="ECO:0000259" key="2">
    <source>
        <dbReference type="Pfam" id="PF01370"/>
    </source>
</evidence>
<evidence type="ECO:0000313" key="3">
    <source>
        <dbReference type="EMBL" id="CEA08569.1"/>
    </source>
</evidence>
<dbReference type="Pfam" id="PF01370">
    <property type="entry name" value="Epimerase"/>
    <property type="match status" value="1"/>
</dbReference>
<dbReference type="InterPro" id="IPR036291">
    <property type="entry name" value="NAD(P)-bd_dom_sf"/>
</dbReference>
<dbReference type="AlphaFoldDB" id="A0A078MQJ0"/>
<feature type="region of interest" description="Disordered" evidence="1">
    <location>
        <begin position="326"/>
        <end position="349"/>
    </location>
</feature>
<gene>
    <name evidence="3" type="ORF">BN1051_01924</name>
</gene>
<dbReference type="InterPro" id="IPR051783">
    <property type="entry name" value="NAD(P)-dependent_oxidoreduct"/>
</dbReference>
<name>A0A078MQJ0_9MICC</name>
<feature type="domain" description="NAD-dependent epimerase/dehydratase" evidence="2">
    <location>
        <begin position="23"/>
        <end position="198"/>
    </location>
</feature>
<accession>A0A078MQJ0</accession>
<proteinExistence type="predicted"/>
<evidence type="ECO:0000256" key="1">
    <source>
        <dbReference type="SAM" id="MobiDB-lite"/>
    </source>
</evidence>
<dbReference type="GO" id="GO:0004029">
    <property type="term" value="F:aldehyde dehydrogenase (NAD+) activity"/>
    <property type="evidence" value="ECO:0007669"/>
    <property type="project" value="TreeGrafter"/>
</dbReference>
<organism evidence="3">
    <name type="scientific">Arthrobacter saudimassiliensis</name>
    <dbReference type="NCBI Taxonomy" id="1461584"/>
    <lineage>
        <taxon>Bacteria</taxon>
        <taxon>Bacillati</taxon>
        <taxon>Actinomycetota</taxon>
        <taxon>Actinomycetes</taxon>
        <taxon>Micrococcales</taxon>
        <taxon>Micrococcaceae</taxon>
        <taxon>Arthrobacter</taxon>
    </lineage>
</organism>
<dbReference type="SUPFAM" id="SSF51735">
    <property type="entry name" value="NAD(P)-binding Rossmann-fold domains"/>
    <property type="match status" value="1"/>
</dbReference>
<dbReference type="Gene3D" id="3.40.50.720">
    <property type="entry name" value="NAD(P)-binding Rossmann-like Domain"/>
    <property type="match status" value="1"/>
</dbReference>
<protein>
    <submittedName>
        <fullName evidence="3">NAD dependent epimerase/dehydratase family protein</fullName>
    </submittedName>
</protein>
<sequence length="349" mass="35907">MSSGTSLPRPSGSPSPVPGRPVVVLLGAGGFVGGAVRAVLEETGAEVRAVAAPRLEAAASGAAELAAEAGRLDAERARLARAFLGADAVINAAGLAVPDAADSPALRGANALLPVLAADAAEAAGVRRFVHLSSAAVQGHRPCLDESGQVEPFSPYSRSKALGEQALAARPAGSCSVVTIRATSVQGPGRPTTERLARLAGSPLASVAAPGTAPTPVSSVDALARFVQLVAMYPGDVPAVVLQPWEQASVSDVLQAAGGRRPLHLPAWLCRLVLRVGYGLSSLASERLHGPLRRVELMWFGQRQEPGWAERTGNVPAPSVHAVLRRAGAGRRNRPGATRRPAPRRHSNR</sequence>
<dbReference type="PANTHER" id="PTHR48079:SF6">
    <property type="entry name" value="NAD(P)-BINDING DOMAIN-CONTAINING PROTEIN-RELATED"/>
    <property type="match status" value="1"/>
</dbReference>
<reference evidence="3" key="1">
    <citation type="submission" date="2014-07" db="EMBL/GenBank/DDBJ databases">
        <authorList>
            <person name="Urmite Genomes Urmite Genomes"/>
        </authorList>
    </citation>
    <scope>NUCLEOTIDE SEQUENCE</scope>
    <source>
        <strain evidence="3">11W110_air</strain>
    </source>
</reference>
<dbReference type="InterPro" id="IPR001509">
    <property type="entry name" value="Epimerase_deHydtase"/>
</dbReference>
<dbReference type="GO" id="GO:0005737">
    <property type="term" value="C:cytoplasm"/>
    <property type="evidence" value="ECO:0007669"/>
    <property type="project" value="TreeGrafter"/>
</dbReference>
<dbReference type="PANTHER" id="PTHR48079">
    <property type="entry name" value="PROTEIN YEEZ"/>
    <property type="match status" value="1"/>
</dbReference>